<proteinExistence type="inferred from homology"/>
<comment type="similarity">
    <text evidence="2">Belongs to the importin beta family.</text>
</comment>
<dbReference type="GO" id="GO:0005829">
    <property type="term" value="C:cytosol"/>
    <property type="evidence" value="ECO:0007669"/>
    <property type="project" value="TreeGrafter"/>
</dbReference>
<dbReference type="Pfam" id="PF03810">
    <property type="entry name" value="IBN_N"/>
    <property type="match status" value="1"/>
</dbReference>
<keyword evidence="5" id="KW-0539">Nucleus</keyword>
<dbReference type="Gene3D" id="1.25.10.10">
    <property type="entry name" value="Leucine-rich Repeat Variant"/>
    <property type="match status" value="1"/>
</dbReference>
<reference evidence="8 9" key="1">
    <citation type="submission" date="2024-03" db="EMBL/GenBank/DDBJ databases">
        <title>The genome assembly and annotation of the cricket Gryllus longicercus Weissman &amp; Gray.</title>
        <authorList>
            <person name="Szrajer S."/>
            <person name="Gray D."/>
            <person name="Ylla G."/>
        </authorList>
    </citation>
    <scope>NUCLEOTIDE SEQUENCE [LARGE SCALE GENOMIC DNA]</scope>
    <source>
        <strain evidence="8">DAG 2021-001</strain>
        <tissue evidence="8">Whole body minus gut</tissue>
    </source>
</reference>
<dbReference type="GO" id="GO:0006606">
    <property type="term" value="P:protein import into nucleus"/>
    <property type="evidence" value="ECO:0007669"/>
    <property type="project" value="TreeGrafter"/>
</dbReference>
<evidence type="ECO:0000256" key="3">
    <source>
        <dbReference type="ARBA" id="ARBA00022448"/>
    </source>
</evidence>
<evidence type="ECO:0000256" key="4">
    <source>
        <dbReference type="ARBA" id="ARBA00022927"/>
    </source>
</evidence>
<dbReference type="Pfam" id="PF25018">
    <property type="entry name" value="HEAT_IPO9_c"/>
    <property type="match status" value="1"/>
</dbReference>
<dbReference type="SMART" id="SM00913">
    <property type="entry name" value="IBN_N"/>
    <property type="match status" value="1"/>
</dbReference>
<evidence type="ECO:0000313" key="9">
    <source>
        <dbReference type="Proteomes" id="UP001378592"/>
    </source>
</evidence>
<dbReference type="AlphaFoldDB" id="A0AAN9YYU3"/>
<dbReference type="PANTHER" id="PTHR10997:SF9">
    <property type="entry name" value="IMPORTIN-9"/>
    <property type="match status" value="1"/>
</dbReference>
<dbReference type="InterPro" id="IPR016024">
    <property type="entry name" value="ARM-type_fold"/>
</dbReference>
<dbReference type="Proteomes" id="UP001378592">
    <property type="component" value="Unassembled WGS sequence"/>
</dbReference>
<evidence type="ECO:0000256" key="1">
    <source>
        <dbReference type="ARBA" id="ARBA00004123"/>
    </source>
</evidence>
<dbReference type="GO" id="GO:0005635">
    <property type="term" value="C:nuclear envelope"/>
    <property type="evidence" value="ECO:0007669"/>
    <property type="project" value="TreeGrafter"/>
</dbReference>
<dbReference type="InterPro" id="IPR001494">
    <property type="entry name" value="Importin-beta_N"/>
</dbReference>
<dbReference type="InterPro" id="IPR011989">
    <property type="entry name" value="ARM-like"/>
</dbReference>
<name>A0AAN9YYU3_9ORTH</name>
<keyword evidence="3" id="KW-0813">Transport</keyword>
<evidence type="ECO:0000256" key="5">
    <source>
        <dbReference type="ARBA" id="ARBA00023242"/>
    </source>
</evidence>
<dbReference type="PANTHER" id="PTHR10997">
    <property type="entry name" value="IMPORTIN-7, 8, 11"/>
    <property type="match status" value="1"/>
</dbReference>
<dbReference type="PROSITE" id="PS50166">
    <property type="entry name" value="IMPORTIN_B_NT"/>
    <property type="match status" value="1"/>
</dbReference>
<keyword evidence="4" id="KW-0653">Protein transport</keyword>
<organism evidence="8 9">
    <name type="scientific">Gryllus longicercus</name>
    <dbReference type="NCBI Taxonomy" id="2509291"/>
    <lineage>
        <taxon>Eukaryota</taxon>
        <taxon>Metazoa</taxon>
        <taxon>Ecdysozoa</taxon>
        <taxon>Arthropoda</taxon>
        <taxon>Hexapoda</taxon>
        <taxon>Insecta</taxon>
        <taxon>Pterygota</taxon>
        <taxon>Neoptera</taxon>
        <taxon>Polyneoptera</taxon>
        <taxon>Orthoptera</taxon>
        <taxon>Ensifera</taxon>
        <taxon>Gryllidea</taxon>
        <taxon>Grylloidea</taxon>
        <taxon>Gryllidae</taxon>
        <taxon>Gryllinae</taxon>
        <taxon>Gryllus</taxon>
    </lineage>
</organism>
<accession>A0AAN9YYU3</accession>
<comment type="subcellular location">
    <subcellularLocation>
        <location evidence="1">Nucleus</location>
    </subcellularLocation>
</comment>
<dbReference type="Pfam" id="PF25758">
    <property type="entry name" value="TPR_IPO11"/>
    <property type="match status" value="1"/>
</dbReference>
<evidence type="ECO:0000313" key="8">
    <source>
        <dbReference type="EMBL" id="KAK7789846.1"/>
    </source>
</evidence>
<feature type="domain" description="Importin N-terminal" evidence="7">
    <location>
        <begin position="38"/>
        <end position="114"/>
    </location>
</feature>
<dbReference type="FunFam" id="1.25.10.10:FF:000459">
    <property type="entry name" value="ARM repeat superfamily protein"/>
    <property type="match status" value="1"/>
</dbReference>
<evidence type="ECO:0000256" key="6">
    <source>
        <dbReference type="SAM" id="MobiDB-lite"/>
    </source>
</evidence>
<sequence>MSHSPDGHNIDVNRSLKEALYETLMGILSPHQNVRLAAEERIQALEVTEDFGVHLAEFTLDPNGALAVRQLASVLLKQYVESHWSHISEKFRPPEVTDHAKNLIKEMLPHGLKESISKVRAAVAYAISAIAHWDWPENWPGLFELLVGFLSNGNEYAVHGAMRVLTEFSRDLTDTQLPHIAPVILSEMYRIFEMDQKYSVGIRRRAVEIFTTVAHLISATSDYNKGVTKTLLNPVLPSFCMKFIQGLQIPDGVLCDSGLKTEIIKALTALVKNFPKQMNKFLPQVLQGVWHTLTHSADVYLKTVISDTENTDCSVDSDGEVLGIPNLVLSIFEFIHAVVDCPKFSQALENGLSDLFYYLILFMEITEEQVHVWTTNPNQFVEDEDENTFAYSVRISAQDLLLTLCQEFEDQSYAALCQACTRHLAEAKEAQNMCNPNWWKVHEACMYMLGSVKDLVKEKLQAGNTQYDLVGFLESVVMPDMNSSGSPLLLGRCLWVGSQYAHFMSTPVIEQFLQATVAGLQPNQSANIRISAVRAVYGFCEHLKMSNNSHMLVGVLPSILDNILSMATQYSCEVLSLVLETLAVVLAIDRGVTVQYTSKITSLAIAVFLKFNSDPVIVELSQDLFKELSQNPECLGPLQQRLVPTLVSILGAPPEKISAGVHSVALDVLQTLVRYSVPPLSNILINTAFPAAIQCIMRTTDNSTLQSGGECLRTYISIAPEQVCSYHDSEGHTGLWYILQVAALLLNPSSSEYSATFVGRLLITLITKAGDVLGDNLDLLLKAVLSKMQRAQTLSVIQSLVMVYAHLIHTKLDAVLNFLSTIPGPTGESALHFVLTEWCARQHLFYGAYEGKVSTVALCKLLEHGLAHNDERLSSISVKGDQLYVTEGEAGTKTRSQSQNQMDHWTTIPLLVKIYKLLVNELSNAMEASAAKTSEDLEETDEEWSGEEDEEGSCLEHRKKEKIFIGDDGVDDDDAEDDPDILQDPVYHLNMQQYLTDFLQSVSQQPCFPVFSQHLNNQERQVLAAIGIAL</sequence>
<comment type="caution">
    <text evidence="8">The sequence shown here is derived from an EMBL/GenBank/DDBJ whole genome shotgun (WGS) entry which is preliminary data.</text>
</comment>
<dbReference type="GO" id="GO:0031267">
    <property type="term" value="F:small GTPase binding"/>
    <property type="evidence" value="ECO:0007669"/>
    <property type="project" value="InterPro"/>
</dbReference>
<evidence type="ECO:0000256" key="2">
    <source>
        <dbReference type="ARBA" id="ARBA00007991"/>
    </source>
</evidence>
<dbReference type="InterPro" id="IPR056840">
    <property type="entry name" value="HEAT_IPO9_central"/>
</dbReference>
<dbReference type="InterPro" id="IPR058669">
    <property type="entry name" value="TPR_IPO7/11-like"/>
</dbReference>
<feature type="region of interest" description="Disordered" evidence="6">
    <location>
        <begin position="928"/>
        <end position="958"/>
    </location>
</feature>
<feature type="compositionally biased region" description="Acidic residues" evidence="6">
    <location>
        <begin position="936"/>
        <end position="953"/>
    </location>
</feature>
<dbReference type="SUPFAM" id="SSF48371">
    <property type="entry name" value="ARM repeat"/>
    <property type="match status" value="1"/>
</dbReference>
<dbReference type="EMBL" id="JAZDUA010000700">
    <property type="protein sequence ID" value="KAK7789846.1"/>
    <property type="molecule type" value="Genomic_DNA"/>
</dbReference>
<gene>
    <name evidence="8" type="ORF">R5R35_003757</name>
</gene>
<evidence type="ECO:0000259" key="7">
    <source>
        <dbReference type="PROSITE" id="PS50166"/>
    </source>
</evidence>
<keyword evidence="9" id="KW-1185">Reference proteome</keyword>
<protein>
    <recommendedName>
        <fullName evidence="7">Importin N-terminal domain-containing protein</fullName>
    </recommendedName>
</protein>